<name>A0A127R269_9BURK</name>
<reference evidence="4 5" key="1">
    <citation type="submission" date="2015-11" db="EMBL/GenBank/DDBJ databases">
        <title>Exploring the genomic traits of fungus-feeding bacterial genus Collimonas.</title>
        <authorList>
            <person name="Song C."/>
            <person name="Schmidt R."/>
            <person name="de Jager V."/>
            <person name="Krzyzanowska D."/>
            <person name="Jongedijk E."/>
            <person name="Cankar K."/>
            <person name="Beekwilder J."/>
            <person name="van Veen A."/>
            <person name="de Boer W."/>
            <person name="van Veen J.A."/>
            <person name="Garbeva P."/>
        </authorList>
    </citation>
    <scope>NUCLEOTIDE SEQUENCE [LARGE SCALE GENOMIC DNA]</scope>
    <source>
        <strain evidence="3 5">Ter291</strain>
        <strain evidence="2 4">Ter91</strain>
    </source>
</reference>
<keyword evidence="1" id="KW-0732">Signal</keyword>
<dbReference type="KEGG" id="cpra:CPter91_4388"/>
<keyword evidence="2" id="KW-0808">Transferase</keyword>
<dbReference type="GO" id="GO:0016740">
    <property type="term" value="F:transferase activity"/>
    <property type="evidence" value="ECO:0007669"/>
    <property type="project" value="UniProtKB-KW"/>
</dbReference>
<keyword evidence="5" id="KW-1185">Reference proteome</keyword>
<dbReference type="EMBL" id="CP013236">
    <property type="protein sequence ID" value="AMP16554.1"/>
    <property type="molecule type" value="Genomic_DNA"/>
</dbReference>
<evidence type="ECO:0000313" key="4">
    <source>
        <dbReference type="Proteomes" id="UP000074561"/>
    </source>
</evidence>
<dbReference type="Proteomes" id="UP000074914">
    <property type="component" value="Chromosome"/>
</dbReference>
<sequence>MSYHGISEFINPREKMKKLILMVAAAAGMLSSAAPVLAADRVVMLPLAAAMADNDAKTRLGEGVRFYFGSQPTPAVQEKLGSDKTSQKTNAFGKSDEKACNWAFLSAMLSLQKRAQNLGANAVTNIVSNYNNVEHSSPTEFECHAGAIMAGVALKGDFVKIAN</sequence>
<feature type="signal peptide" evidence="1">
    <location>
        <begin position="1"/>
        <end position="38"/>
    </location>
</feature>
<evidence type="ECO:0000313" key="2">
    <source>
        <dbReference type="EMBL" id="AMP06699.1"/>
    </source>
</evidence>
<dbReference type="PATRIC" id="fig|279113.10.peg.4309"/>
<evidence type="ECO:0000256" key="1">
    <source>
        <dbReference type="SAM" id="SignalP"/>
    </source>
</evidence>
<dbReference type="AlphaFoldDB" id="A0A127R269"/>
<proteinExistence type="predicted"/>
<gene>
    <name evidence="3" type="ORF">CPter291_4327</name>
    <name evidence="2" type="ORF">CPter91_4388</name>
</gene>
<dbReference type="Proteomes" id="UP000074561">
    <property type="component" value="Chromosome"/>
</dbReference>
<evidence type="ECO:0000313" key="3">
    <source>
        <dbReference type="EMBL" id="AMP16554.1"/>
    </source>
</evidence>
<accession>A0A127R269</accession>
<protein>
    <submittedName>
        <fullName evidence="2 3">Phosphoribosylglycinamide formyltransferase</fullName>
    </submittedName>
</protein>
<dbReference type="STRING" id="279113.CPter91_4388"/>
<feature type="chain" id="PRO_5013475108" evidence="1">
    <location>
        <begin position="39"/>
        <end position="163"/>
    </location>
</feature>
<dbReference type="EMBL" id="CP013234">
    <property type="protein sequence ID" value="AMP06699.1"/>
    <property type="molecule type" value="Genomic_DNA"/>
</dbReference>
<evidence type="ECO:0000313" key="5">
    <source>
        <dbReference type="Proteomes" id="UP000074914"/>
    </source>
</evidence>
<organism evidence="2 4">
    <name type="scientific">Collimonas pratensis</name>
    <dbReference type="NCBI Taxonomy" id="279113"/>
    <lineage>
        <taxon>Bacteria</taxon>
        <taxon>Pseudomonadati</taxon>
        <taxon>Pseudomonadota</taxon>
        <taxon>Betaproteobacteria</taxon>
        <taxon>Burkholderiales</taxon>
        <taxon>Oxalobacteraceae</taxon>
        <taxon>Collimonas</taxon>
    </lineage>
</organism>